<dbReference type="Pfam" id="PF03171">
    <property type="entry name" value="2OG-FeII_Oxy"/>
    <property type="match status" value="1"/>
</dbReference>
<dbReference type="Pfam" id="PF14226">
    <property type="entry name" value="DIOX_N"/>
    <property type="match status" value="1"/>
</dbReference>
<keyword evidence="2 3" id="KW-0408">Iron</keyword>
<protein>
    <recommendedName>
        <fullName evidence="4">Fe2OG dioxygenase domain-containing protein</fullName>
    </recommendedName>
</protein>
<keyword evidence="3" id="KW-0560">Oxidoreductase</keyword>
<dbReference type="Gene3D" id="2.60.120.330">
    <property type="entry name" value="B-lactam Antibiotic, Isopenicillin N Synthase, Chain"/>
    <property type="match status" value="1"/>
</dbReference>
<dbReference type="PROSITE" id="PS51471">
    <property type="entry name" value="FE2OG_OXY"/>
    <property type="match status" value="1"/>
</dbReference>
<feature type="domain" description="Fe2OG dioxygenase" evidence="4">
    <location>
        <begin position="148"/>
        <end position="254"/>
    </location>
</feature>
<evidence type="ECO:0000256" key="1">
    <source>
        <dbReference type="ARBA" id="ARBA00022723"/>
    </source>
</evidence>
<proteinExistence type="inferred from homology"/>
<dbReference type="InterPro" id="IPR044861">
    <property type="entry name" value="IPNS-like_FE2OG_OXY"/>
</dbReference>
<dbReference type="PANTHER" id="PTHR47990">
    <property type="entry name" value="2-OXOGLUTARATE (2OG) AND FE(II)-DEPENDENT OXYGENASE SUPERFAMILY PROTEIN-RELATED"/>
    <property type="match status" value="1"/>
</dbReference>
<dbReference type="SUPFAM" id="SSF51197">
    <property type="entry name" value="Clavaminate synthase-like"/>
    <property type="match status" value="1"/>
</dbReference>
<name>A0A6N2MX81_SALVM</name>
<dbReference type="EMBL" id="CAADRP010002018">
    <property type="protein sequence ID" value="VFU59069.1"/>
    <property type="molecule type" value="Genomic_DNA"/>
</dbReference>
<dbReference type="InterPro" id="IPR005123">
    <property type="entry name" value="Oxoglu/Fe-dep_dioxygenase_dom"/>
</dbReference>
<evidence type="ECO:0000256" key="2">
    <source>
        <dbReference type="ARBA" id="ARBA00023004"/>
    </source>
</evidence>
<dbReference type="InterPro" id="IPR026992">
    <property type="entry name" value="DIOX_N"/>
</dbReference>
<gene>
    <name evidence="5" type="ORF">SVIM_LOCUS433446</name>
</gene>
<reference evidence="5" key="1">
    <citation type="submission" date="2019-03" db="EMBL/GenBank/DDBJ databases">
        <authorList>
            <person name="Mank J."/>
            <person name="Almeida P."/>
        </authorList>
    </citation>
    <scope>NUCLEOTIDE SEQUENCE</scope>
    <source>
        <strain evidence="5">78183</strain>
    </source>
</reference>
<dbReference type="GO" id="GO:0016491">
    <property type="term" value="F:oxidoreductase activity"/>
    <property type="evidence" value="ECO:0007669"/>
    <property type="project" value="UniProtKB-KW"/>
</dbReference>
<dbReference type="GO" id="GO:0046872">
    <property type="term" value="F:metal ion binding"/>
    <property type="evidence" value="ECO:0007669"/>
    <property type="project" value="UniProtKB-KW"/>
</dbReference>
<comment type="similarity">
    <text evidence="3">Belongs to the iron/ascorbate-dependent oxidoreductase family.</text>
</comment>
<sequence>MVLLPKPALEQFSLIRNIKPTTFFSGIPLIDLSNPDSKHLLVKACEEFGFFKVVNHGVPLESILKLESEAVKFFSLPLSEKEKAGPPNPFGYGNKSIGQNGDVGWVERALSDYISAVKKMACEILEMMADGLKIQNRNVLSKLLKDEQSDSVFRLNHYPPCAEIQALKDHDMIGFGEHTDPQIISVLRSNNTSGLQISLNDGSWVSVPPDLSSFFINVGDSLQVMTNGRFKSVRHRVLANSMKARVSMIYFGGPPLGEKIAPLPSLMRGKESLYREFTWFEYKRSAYSSRLADNKLLLFERITAS</sequence>
<evidence type="ECO:0000313" key="5">
    <source>
        <dbReference type="EMBL" id="VFU59069.1"/>
    </source>
</evidence>
<organism evidence="5">
    <name type="scientific">Salix viminalis</name>
    <name type="common">Common osier</name>
    <name type="synonym">Basket willow</name>
    <dbReference type="NCBI Taxonomy" id="40686"/>
    <lineage>
        <taxon>Eukaryota</taxon>
        <taxon>Viridiplantae</taxon>
        <taxon>Streptophyta</taxon>
        <taxon>Embryophyta</taxon>
        <taxon>Tracheophyta</taxon>
        <taxon>Spermatophyta</taxon>
        <taxon>Magnoliopsida</taxon>
        <taxon>eudicotyledons</taxon>
        <taxon>Gunneridae</taxon>
        <taxon>Pentapetalae</taxon>
        <taxon>rosids</taxon>
        <taxon>fabids</taxon>
        <taxon>Malpighiales</taxon>
        <taxon>Salicaceae</taxon>
        <taxon>Saliceae</taxon>
        <taxon>Salix</taxon>
    </lineage>
</organism>
<dbReference type="InterPro" id="IPR050231">
    <property type="entry name" value="Iron_ascorbate_oxido_reductase"/>
</dbReference>
<accession>A0A6N2MX81</accession>
<evidence type="ECO:0000259" key="4">
    <source>
        <dbReference type="PROSITE" id="PS51471"/>
    </source>
</evidence>
<dbReference type="InterPro" id="IPR027443">
    <property type="entry name" value="IPNS-like_sf"/>
</dbReference>
<evidence type="ECO:0000256" key="3">
    <source>
        <dbReference type="RuleBase" id="RU003682"/>
    </source>
</evidence>
<dbReference type="AlphaFoldDB" id="A0A6N2MX81"/>
<keyword evidence="1 3" id="KW-0479">Metal-binding</keyword>